<evidence type="ECO:0000256" key="10">
    <source>
        <dbReference type="ARBA" id="ARBA00022723"/>
    </source>
</evidence>
<evidence type="ECO:0000256" key="15">
    <source>
        <dbReference type="ARBA" id="ARBA00023577"/>
    </source>
</evidence>
<feature type="binding site" evidence="16">
    <location>
        <position position="249"/>
    </location>
    <ligand>
        <name>Mg(2+)</name>
        <dbReference type="ChEBI" id="CHEBI:18420"/>
    </ligand>
</feature>
<dbReference type="GO" id="GO:0009098">
    <property type="term" value="P:L-leucine biosynthetic process"/>
    <property type="evidence" value="ECO:0007669"/>
    <property type="project" value="UniProtKB-UniRule"/>
</dbReference>
<feature type="binding site" evidence="16">
    <location>
        <position position="221"/>
    </location>
    <ligand>
        <name>Mg(2+)</name>
        <dbReference type="ChEBI" id="CHEBI:18420"/>
    </ligand>
</feature>
<evidence type="ECO:0000256" key="12">
    <source>
        <dbReference type="ARBA" id="ARBA00023002"/>
    </source>
</evidence>
<reference evidence="19 20" key="1">
    <citation type="submission" date="2015-09" db="EMBL/GenBank/DDBJ databases">
        <title>Genome sequence of Oxobacter pfennigii DSM 3222.</title>
        <authorList>
            <person name="Poehlein A."/>
            <person name="Bengelsdorf F.R."/>
            <person name="Schiel-Bengelsdorf B."/>
            <person name="Duerre P."/>
            <person name="Daniel R."/>
        </authorList>
    </citation>
    <scope>NUCLEOTIDE SEQUENCE [LARGE SCALE GENOMIC DNA]</scope>
    <source>
        <strain evidence="19 20">DSM 3222</strain>
    </source>
</reference>
<comment type="cofactor">
    <cofactor evidence="16 17">
        <name>Mg(2+)</name>
        <dbReference type="ChEBI" id="CHEBI:18420"/>
    </cofactor>
    <cofactor evidence="16 17">
        <name>Mn(2+)</name>
        <dbReference type="ChEBI" id="CHEBI:29035"/>
    </cofactor>
    <text evidence="16 17">Binds 1 Mg(2+) or Mn(2+) ion per subunit.</text>
</comment>
<dbReference type="GO" id="GO:0005829">
    <property type="term" value="C:cytosol"/>
    <property type="evidence" value="ECO:0007669"/>
    <property type="project" value="TreeGrafter"/>
</dbReference>
<comment type="subcellular location">
    <subcellularLocation>
        <location evidence="3 16">Cytoplasm</location>
    </subcellularLocation>
</comment>
<dbReference type="OrthoDB" id="9806254at2"/>
<keyword evidence="14 16" id="KW-0100">Branched-chain amino acid biosynthesis</keyword>
<proteinExistence type="inferred from homology"/>
<dbReference type="FunFam" id="3.40.718.10:FF:000028">
    <property type="entry name" value="3-isopropylmalate dehydrogenase"/>
    <property type="match status" value="1"/>
</dbReference>
<name>A0A0P8WCZ3_9CLOT</name>
<evidence type="ECO:0000256" key="14">
    <source>
        <dbReference type="ARBA" id="ARBA00023304"/>
    </source>
</evidence>
<protein>
    <recommendedName>
        <fullName evidence="16">3-isopropylmalate dehydrogenase</fullName>
        <ecNumber evidence="16">1.1.1.85</ecNumber>
    </recommendedName>
    <alternativeName>
        <fullName evidence="16">3-IPM-DH</fullName>
    </alternativeName>
    <alternativeName>
        <fullName evidence="16">Beta-IPM dehydrogenase</fullName>
        <shortName evidence="16">IMDH</shortName>
    </alternativeName>
</protein>
<dbReference type="SUPFAM" id="SSF53659">
    <property type="entry name" value="Isocitrate/Isopropylmalate dehydrogenase-like"/>
    <property type="match status" value="1"/>
</dbReference>
<dbReference type="EC" id="1.1.1.85" evidence="16"/>
<keyword evidence="16" id="KW-0464">Manganese</keyword>
<evidence type="ECO:0000256" key="1">
    <source>
        <dbReference type="ARBA" id="ARBA00000624"/>
    </source>
</evidence>
<comment type="pathway">
    <text evidence="4 16 17">Amino-acid biosynthesis; L-leucine biosynthesis; L-leucine from 3-methyl-2-oxobutanoate: step 3/4.</text>
</comment>
<dbReference type="GO" id="GO:0000287">
    <property type="term" value="F:magnesium ion binding"/>
    <property type="evidence" value="ECO:0007669"/>
    <property type="project" value="InterPro"/>
</dbReference>
<dbReference type="Proteomes" id="UP000050326">
    <property type="component" value="Unassembled WGS sequence"/>
</dbReference>
<evidence type="ECO:0000256" key="3">
    <source>
        <dbReference type="ARBA" id="ARBA00004496"/>
    </source>
</evidence>
<feature type="binding site" evidence="16">
    <location>
        <position position="245"/>
    </location>
    <ligand>
        <name>Mg(2+)</name>
        <dbReference type="ChEBI" id="CHEBI:18420"/>
    </ligand>
</feature>
<comment type="cofactor">
    <cofactor evidence="2">
        <name>Mn(2+)</name>
        <dbReference type="ChEBI" id="CHEBI:29035"/>
    </cofactor>
</comment>
<dbReference type="InterPro" id="IPR004429">
    <property type="entry name" value="Isopropylmalate_DH"/>
</dbReference>
<dbReference type="EMBL" id="LKET01000021">
    <property type="protein sequence ID" value="KPU45631.1"/>
    <property type="molecule type" value="Genomic_DNA"/>
</dbReference>
<dbReference type="HAMAP" id="MF_01033">
    <property type="entry name" value="LeuB_type1"/>
    <property type="match status" value="1"/>
</dbReference>
<dbReference type="InterPro" id="IPR019818">
    <property type="entry name" value="IsoCit/isopropylmalate_DH_CS"/>
</dbReference>
<dbReference type="RefSeq" id="WP_054873967.1">
    <property type="nucleotide sequence ID" value="NZ_LKET01000021.1"/>
</dbReference>
<dbReference type="GO" id="GO:0003862">
    <property type="term" value="F:3-isopropylmalate dehydrogenase activity"/>
    <property type="evidence" value="ECO:0007669"/>
    <property type="project" value="UniProtKB-UniRule"/>
</dbReference>
<keyword evidence="12 16" id="KW-0560">Oxidoreductase</keyword>
<evidence type="ECO:0000259" key="18">
    <source>
        <dbReference type="SMART" id="SM01329"/>
    </source>
</evidence>
<dbReference type="NCBIfam" id="TIGR00169">
    <property type="entry name" value="leuB"/>
    <property type="match status" value="1"/>
</dbReference>
<dbReference type="PANTHER" id="PTHR42979:SF1">
    <property type="entry name" value="3-ISOPROPYLMALATE DEHYDROGENASE"/>
    <property type="match status" value="1"/>
</dbReference>
<dbReference type="PANTHER" id="PTHR42979">
    <property type="entry name" value="3-ISOPROPYLMALATE DEHYDROGENASE"/>
    <property type="match status" value="1"/>
</dbReference>
<feature type="site" description="Important for catalysis" evidence="16">
    <location>
        <position position="189"/>
    </location>
</feature>
<evidence type="ECO:0000256" key="11">
    <source>
        <dbReference type="ARBA" id="ARBA00022842"/>
    </source>
</evidence>
<organism evidence="19 20">
    <name type="scientific">Oxobacter pfennigii</name>
    <dbReference type="NCBI Taxonomy" id="36849"/>
    <lineage>
        <taxon>Bacteria</taxon>
        <taxon>Bacillati</taxon>
        <taxon>Bacillota</taxon>
        <taxon>Clostridia</taxon>
        <taxon>Eubacteriales</taxon>
        <taxon>Clostridiaceae</taxon>
        <taxon>Oxobacter</taxon>
    </lineage>
</organism>
<keyword evidence="13 16" id="KW-0520">NAD</keyword>
<evidence type="ECO:0000256" key="13">
    <source>
        <dbReference type="ARBA" id="ARBA00023027"/>
    </source>
</evidence>
<evidence type="ECO:0000313" key="19">
    <source>
        <dbReference type="EMBL" id="KPU45631.1"/>
    </source>
</evidence>
<comment type="subunit">
    <text evidence="6 16 17">Homodimer.</text>
</comment>
<comment type="caution">
    <text evidence="19">The sequence shown here is derived from an EMBL/GenBank/DDBJ whole genome shotgun (WGS) entry which is preliminary data.</text>
</comment>
<feature type="binding site" evidence="16">
    <location>
        <position position="104"/>
    </location>
    <ligand>
        <name>substrate</name>
    </ligand>
</feature>
<dbReference type="AlphaFoldDB" id="A0A0P8WCZ3"/>
<dbReference type="GO" id="GO:0051287">
    <property type="term" value="F:NAD binding"/>
    <property type="evidence" value="ECO:0007669"/>
    <property type="project" value="InterPro"/>
</dbReference>
<evidence type="ECO:0000256" key="4">
    <source>
        <dbReference type="ARBA" id="ARBA00004762"/>
    </source>
</evidence>
<feature type="domain" description="Isopropylmalate dehydrogenase-like" evidence="18">
    <location>
        <begin position="2"/>
        <end position="350"/>
    </location>
</feature>
<feature type="binding site" evidence="16">
    <location>
        <position position="94"/>
    </location>
    <ligand>
        <name>substrate</name>
    </ligand>
</feature>
<keyword evidence="8 16" id="KW-0963">Cytoplasm</keyword>
<accession>A0A0P8WCZ3</accession>
<comment type="similarity">
    <text evidence="5 16">Belongs to the isocitrate and isopropylmalate dehydrogenases family. LeuB type 1 subfamily.</text>
</comment>
<feature type="binding site" evidence="16">
    <location>
        <begin position="74"/>
        <end position="87"/>
    </location>
    <ligand>
        <name>NAD(+)</name>
        <dbReference type="ChEBI" id="CHEBI:57540"/>
    </ligand>
</feature>
<dbReference type="UniPathway" id="UPA00048">
    <property type="reaction ID" value="UER00072"/>
</dbReference>
<dbReference type="Pfam" id="PF00180">
    <property type="entry name" value="Iso_dh"/>
    <property type="match status" value="1"/>
</dbReference>
<comment type="catalytic activity">
    <reaction evidence="1 16 17">
        <text>(2R,3S)-3-isopropylmalate + NAD(+) = 4-methyl-2-oxopentanoate + CO2 + NADH</text>
        <dbReference type="Rhea" id="RHEA:32271"/>
        <dbReference type="ChEBI" id="CHEBI:16526"/>
        <dbReference type="ChEBI" id="CHEBI:17865"/>
        <dbReference type="ChEBI" id="CHEBI:35121"/>
        <dbReference type="ChEBI" id="CHEBI:57540"/>
        <dbReference type="ChEBI" id="CHEBI:57945"/>
        <dbReference type="EC" id="1.1.1.85"/>
    </reaction>
</comment>
<sequence length="355" mass="38393">MKIALIPGDGIGPEVTYESRRVLNAIGEKFGHSFSFTEVPAGGNAIDSFGHPLPQESLDECKKSDAVLLGAVGGPKWDDLPGELRPEQALLGLRKGLGVFANLRPAVLFSQLKGASALKEEIIGDGIDILVVRELTGGIYFGPKTLKEVPGGYEATDTEVYNTGEIKRIARVAFNAAMKRNKRLCSVDKANILESSRLWRKVVIEVAKEYPEVELSHMYVDNCAMQLIRYPRQFDVIVTSNMFGDILSDEASMLTGSLGMLPSASLGSSTLGLYEPIHGTAPDIAGQNKANPLASILSTAMMLRYSFNLEKEAQLIEDAVRGVLEDGYRTGDIMETGKKLVGTKEMGDLVIAKLG</sequence>
<feature type="binding site" evidence="16">
    <location>
        <position position="221"/>
    </location>
    <ligand>
        <name>substrate</name>
    </ligand>
</feature>
<keyword evidence="9 16" id="KW-0028">Amino-acid biosynthesis</keyword>
<evidence type="ECO:0000256" key="17">
    <source>
        <dbReference type="RuleBase" id="RU004445"/>
    </source>
</evidence>
<keyword evidence="20" id="KW-1185">Reference proteome</keyword>
<keyword evidence="7 16" id="KW-0432">Leucine biosynthesis</keyword>
<evidence type="ECO:0000256" key="16">
    <source>
        <dbReference type="HAMAP-Rule" id="MF_01033"/>
    </source>
</evidence>
<evidence type="ECO:0000256" key="2">
    <source>
        <dbReference type="ARBA" id="ARBA00001936"/>
    </source>
</evidence>
<dbReference type="Gene3D" id="3.40.718.10">
    <property type="entry name" value="Isopropylmalate Dehydrogenase"/>
    <property type="match status" value="1"/>
</dbReference>
<evidence type="ECO:0000256" key="7">
    <source>
        <dbReference type="ARBA" id="ARBA00022430"/>
    </source>
</evidence>
<dbReference type="InterPro" id="IPR024084">
    <property type="entry name" value="IsoPropMal-DH-like_dom"/>
</dbReference>
<dbReference type="PATRIC" id="fig|36849.3.peg.921"/>
<evidence type="ECO:0000313" key="20">
    <source>
        <dbReference type="Proteomes" id="UP000050326"/>
    </source>
</evidence>
<evidence type="ECO:0000256" key="8">
    <source>
        <dbReference type="ARBA" id="ARBA00022490"/>
    </source>
</evidence>
<dbReference type="SMART" id="SM01329">
    <property type="entry name" value="Iso_dh"/>
    <property type="match status" value="1"/>
</dbReference>
<evidence type="ECO:0000256" key="9">
    <source>
        <dbReference type="ARBA" id="ARBA00022605"/>
    </source>
</evidence>
<evidence type="ECO:0000256" key="5">
    <source>
        <dbReference type="ARBA" id="ARBA00008319"/>
    </source>
</evidence>
<dbReference type="PROSITE" id="PS00470">
    <property type="entry name" value="IDH_IMDH"/>
    <property type="match status" value="1"/>
</dbReference>
<comment type="function">
    <text evidence="15 16 17">Catalyzes the oxidation of 3-carboxy-2-hydroxy-4-methylpentanoate (3-isopropylmalate) to 3-carboxy-4-methyl-2-oxopentanoate. The product decarboxylates to 4-methyl-2 oxopentanoate.</text>
</comment>
<feature type="binding site" evidence="16">
    <location>
        <position position="133"/>
    </location>
    <ligand>
        <name>substrate</name>
    </ligand>
</feature>
<comment type="caution">
    <text evidence="16">Lacks conserved residue(s) required for the propagation of feature annotation.</text>
</comment>
<gene>
    <name evidence="16 19" type="primary">leuB</name>
    <name evidence="19" type="ORF">OXPF_08640</name>
</gene>
<evidence type="ECO:0000256" key="6">
    <source>
        <dbReference type="ARBA" id="ARBA00011738"/>
    </source>
</evidence>
<feature type="site" description="Important for catalysis" evidence="16">
    <location>
        <position position="140"/>
    </location>
</feature>
<keyword evidence="11 16" id="KW-0460">Magnesium</keyword>
<keyword evidence="10 16" id="KW-0479">Metal-binding</keyword>
<dbReference type="STRING" id="36849.OXPF_08640"/>